<feature type="domain" description="HTH araC/xylS-type" evidence="3">
    <location>
        <begin position="200"/>
        <end position="298"/>
    </location>
</feature>
<evidence type="ECO:0000256" key="1">
    <source>
        <dbReference type="ARBA" id="ARBA00023015"/>
    </source>
</evidence>
<keyword evidence="2" id="KW-0804">Transcription</keyword>
<dbReference type="Pfam" id="PF12833">
    <property type="entry name" value="HTH_18"/>
    <property type="match status" value="1"/>
</dbReference>
<dbReference type="PROSITE" id="PS01124">
    <property type="entry name" value="HTH_ARAC_FAMILY_2"/>
    <property type="match status" value="1"/>
</dbReference>
<protein>
    <submittedName>
        <fullName evidence="4">AraC family transcriptional regulator</fullName>
    </submittedName>
</protein>
<reference evidence="4" key="1">
    <citation type="submission" date="2022-11" db="EMBL/GenBank/DDBJ databases">
        <title>Parathalassolutuus dongxingensis gen. nov., sp. nov., a novel member of family Oceanospirillaceae isolated from a coastal shrimp pond in Guangxi, China.</title>
        <authorList>
            <person name="Chen H."/>
        </authorList>
    </citation>
    <scope>NUCLEOTIDE SEQUENCE</scope>
    <source>
        <strain evidence="4">G-43</strain>
    </source>
</reference>
<dbReference type="AlphaFoldDB" id="A0A9X3EBN2"/>
<dbReference type="Gene3D" id="1.10.10.60">
    <property type="entry name" value="Homeodomain-like"/>
    <property type="match status" value="1"/>
</dbReference>
<proteinExistence type="predicted"/>
<name>A0A9X3EBN2_9GAMM</name>
<evidence type="ECO:0000256" key="2">
    <source>
        <dbReference type="ARBA" id="ARBA00023163"/>
    </source>
</evidence>
<evidence type="ECO:0000259" key="3">
    <source>
        <dbReference type="PROSITE" id="PS01124"/>
    </source>
</evidence>
<dbReference type="RefSeq" id="WP_283172808.1">
    <property type="nucleotide sequence ID" value="NZ_JAPNOA010000018.1"/>
</dbReference>
<evidence type="ECO:0000313" key="5">
    <source>
        <dbReference type="Proteomes" id="UP001150830"/>
    </source>
</evidence>
<sequence>MAIESGNSTSPPVTTLASQINRHLAFGNRLTPSIPGLTLHRWEHPTEPVSYMLSPSICLIGQGQKRLFLGEDAFVYDCNTFLITSIELPVVSQITDASADAPYLGLTMELNLKLISQLMIDNPVQNSRQKDDRLGVAVSDLSADLRGAFERLLGLLDQPDDIPTLAPLIQQEIFYRLLKSDQGPRLRNIITSGSHSHQIARVIEWLKTHFKHPVRIEDLASDAGLSVSAFHSHFRAMTAMTPLQFIKRIRLSEARRLMLAEQLEASQAAYEVGYESPSQFSREYSRMFGAPPMKDIKQLMASGMV</sequence>
<dbReference type="GO" id="GO:0003700">
    <property type="term" value="F:DNA-binding transcription factor activity"/>
    <property type="evidence" value="ECO:0007669"/>
    <property type="project" value="InterPro"/>
</dbReference>
<keyword evidence="5" id="KW-1185">Reference proteome</keyword>
<comment type="caution">
    <text evidence="4">The sequence shown here is derived from an EMBL/GenBank/DDBJ whole genome shotgun (WGS) entry which is preliminary data.</text>
</comment>
<dbReference type="Proteomes" id="UP001150830">
    <property type="component" value="Unassembled WGS sequence"/>
</dbReference>
<evidence type="ECO:0000313" key="4">
    <source>
        <dbReference type="EMBL" id="MCY0964593.1"/>
    </source>
</evidence>
<dbReference type="Pfam" id="PF06719">
    <property type="entry name" value="AraC_N"/>
    <property type="match status" value="1"/>
</dbReference>
<dbReference type="PANTHER" id="PTHR43436:SF1">
    <property type="entry name" value="TRANSCRIPTIONAL REGULATORY PROTEIN"/>
    <property type="match status" value="1"/>
</dbReference>
<dbReference type="GO" id="GO:0043565">
    <property type="term" value="F:sequence-specific DNA binding"/>
    <property type="evidence" value="ECO:0007669"/>
    <property type="project" value="InterPro"/>
</dbReference>
<dbReference type="InterPro" id="IPR009594">
    <property type="entry name" value="Tscrpt_reg_HTH_AraC_N"/>
</dbReference>
<gene>
    <name evidence="4" type="ORF">OUO13_05290</name>
</gene>
<dbReference type="SUPFAM" id="SSF46689">
    <property type="entry name" value="Homeodomain-like"/>
    <property type="match status" value="2"/>
</dbReference>
<dbReference type="InterPro" id="IPR018060">
    <property type="entry name" value="HTH_AraC"/>
</dbReference>
<dbReference type="SMART" id="SM00342">
    <property type="entry name" value="HTH_ARAC"/>
    <property type="match status" value="1"/>
</dbReference>
<dbReference type="PANTHER" id="PTHR43436">
    <property type="entry name" value="ARAC-FAMILY TRANSCRIPTIONAL REGULATOR"/>
    <property type="match status" value="1"/>
</dbReference>
<dbReference type="EMBL" id="JAPNOA010000018">
    <property type="protein sequence ID" value="MCY0964593.1"/>
    <property type="molecule type" value="Genomic_DNA"/>
</dbReference>
<dbReference type="InterPro" id="IPR009057">
    <property type="entry name" value="Homeodomain-like_sf"/>
</dbReference>
<organism evidence="4 5">
    <name type="scientific">Parathalassolituus penaei</name>
    <dbReference type="NCBI Taxonomy" id="2997323"/>
    <lineage>
        <taxon>Bacteria</taxon>
        <taxon>Pseudomonadati</taxon>
        <taxon>Pseudomonadota</taxon>
        <taxon>Gammaproteobacteria</taxon>
        <taxon>Oceanospirillales</taxon>
        <taxon>Oceanospirillaceae</taxon>
        <taxon>Parathalassolituus</taxon>
    </lineage>
</organism>
<keyword evidence="1" id="KW-0805">Transcription regulation</keyword>
<accession>A0A9X3EBN2</accession>